<evidence type="ECO:0000313" key="13">
    <source>
        <dbReference type="Proteomes" id="UP000239532"/>
    </source>
</evidence>
<keyword evidence="10" id="KW-0175">Coiled coil</keyword>
<gene>
    <name evidence="12" type="ORF">BST86_02940</name>
</gene>
<dbReference type="InterPro" id="IPR027417">
    <property type="entry name" value="P-loop_NTPase"/>
</dbReference>
<dbReference type="GO" id="GO:0006281">
    <property type="term" value="P:DNA repair"/>
    <property type="evidence" value="ECO:0007669"/>
    <property type="project" value="UniProtKB-KW"/>
</dbReference>
<evidence type="ECO:0000256" key="5">
    <source>
        <dbReference type="ARBA" id="ARBA00022763"/>
    </source>
</evidence>
<dbReference type="Gene3D" id="3.40.50.300">
    <property type="entry name" value="P-loop containing nucleotide triphosphate hydrolases"/>
    <property type="match status" value="2"/>
</dbReference>
<evidence type="ECO:0000256" key="8">
    <source>
        <dbReference type="ARBA" id="ARBA00033408"/>
    </source>
</evidence>
<dbReference type="OrthoDB" id="9806954at2"/>
<dbReference type="PANTHER" id="PTHR11059">
    <property type="entry name" value="DNA REPAIR PROTEIN RECN"/>
    <property type="match status" value="1"/>
</dbReference>
<comment type="caution">
    <text evidence="12">The sequence shown here is derived from an EMBL/GenBank/DDBJ whole genome shotgun (WGS) entry which is preliminary data.</text>
</comment>
<dbReference type="AlphaFoldDB" id="A0A2S9WS47"/>
<dbReference type="NCBIfam" id="TIGR00634">
    <property type="entry name" value="recN"/>
    <property type="match status" value="1"/>
</dbReference>
<evidence type="ECO:0000259" key="11">
    <source>
        <dbReference type="Pfam" id="PF02463"/>
    </source>
</evidence>
<feature type="coiled-coil region" evidence="10">
    <location>
        <begin position="351"/>
        <end position="378"/>
    </location>
</feature>
<evidence type="ECO:0000256" key="7">
    <source>
        <dbReference type="ARBA" id="ARBA00023204"/>
    </source>
</evidence>
<evidence type="ECO:0000256" key="6">
    <source>
        <dbReference type="ARBA" id="ARBA00022840"/>
    </source>
</evidence>
<comment type="function">
    <text evidence="1 9">May be involved in recombinational repair of damaged DNA.</text>
</comment>
<feature type="domain" description="RecF/RecN/SMC N-terminal" evidence="11">
    <location>
        <begin position="1"/>
        <end position="516"/>
    </location>
</feature>
<dbReference type="PANTHER" id="PTHR11059:SF0">
    <property type="entry name" value="DNA REPAIR PROTEIN RECN"/>
    <property type="match status" value="1"/>
</dbReference>
<evidence type="ECO:0000256" key="4">
    <source>
        <dbReference type="ARBA" id="ARBA00022741"/>
    </source>
</evidence>
<protein>
    <recommendedName>
        <fullName evidence="3 9">DNA repair protein RecN</fullName>
    </recommendedName>
    <alternativeName>
        <fullName evidence="8 9">Recombination protein N</fullName>
    </alternativeName>
</protein>
<dbReference type="InterPro" id="IPR003395">
    <property type="entry name" value="RecF/RecN/SMC_N"/>
</dbReference>
<evidence type="ECO:0000256" key="10">
    <source>
        <dbReference type="SAM" id="Coils"/>
    </source>
</evidence>
<keyword evidence="4" id="KW-0547">Nucleotide-binding</keyword>
<proteinExistence type="inferred from homology"/>
<dbReference type="GO" id="GO:0006310">
    <property type="term" value="P:DNA recombination"/>
    <property type="evidence" value="ECO:0007669"/>
    <property type="project" value="InterPro"/>
</dbReference>
<evidence type="ECO:0000256" key="2">
    <source>
        <dbReference type="ARBA" id="ARBA00009441"/>
    </source>
</evidence>
<evidence type="ECO:0000256" key="1">
    <source>
        <dbReference type="ARBA" id="ARBA00003618"/>
    </source>
</evidence>
<comment type="similarity">
    <text evidence="2 9">Belongs to the RecN family.</text>
</comment>
<evidence type="ECO:0000313" key="12">
    <source>
        <dbReference type="EMBL" id="PRP66116.1"/>
    </source>
</evidence>
<evidence type="ECO:0000256" key="9">
    <source>
        <dbReference type="PIRNR" id="PIRNR003128"/>
    </source>
</evidence>
<evidence type="ECO:0000256" key="3">
    <source>
        <dbReference type="ARBA" id="ARBA00021315"/>
    </source>
</evidence>
<dbReference type="RefSeq" id="WP_105981961.1">
    <property type="nucleotide sequence ID" value="NZ_MQUC01000003.1"/>
</dbReference>
<keyword evidence="13" id="KW-1185">Reference proteome</keyword>
<dbReference type="InterPro" id="IPR004604">
    <property type="entry name" value="DNA_recomb/repair_RecN"/>
</dbReference>
<keyword evidence="7 9" id="KW-0234">DNA repair</keyword>
<reference evidence="12 13" key="1">
    <citation type="submission" date="2016-11" db="EMBL/GenBank/DDBJ databases">
        <title>Trade-off between light-utilization and light-protection in marine flavobacteria.</title>
        <authorList>
            <person name="Kumagai Y."/>
        </authorList>
    </citation>
    <scope>NUCLEOTIDE SEQUENCE [LARGE SCALE GENOMIC DNA]</scope>
    <source>
        <strain evidence="12 13">JCM 17109</strain>
    </source>
</reference>
<dbReference type="GO" id="GO:0005524">
    <property type="term" value="F:ATP binding"/>
    <property type="evidence" value="ECO:0007669"/>
    <property type="project" value="UniProtKB-KW"/>
</dbReference>
<dbReference type="SUPFAM" id="SSF52540">
    <property type="entry name" value="P-loop containing nucleoside triphosphate hydrolases"/>
    <property type="match status" value="1"/>
</dbReference>
<name>A0A2S9WS47_9FLAO</name>
<sequence length="559" mass="62390">MLKEIHIQNYALIDQLDLDISNGLTMITGETGAGKSIILGALGLVTGKRADLSAIRDTSAKCVVEAHFDISRLNLKSFFETEDLDYQEVTIIRREILPSGKSRSFINDTPVTLNVVSSIGAQLIDIHSQHQTLQLATDQFQMETMNAFVNEQTKNEKRSGDEVLKSYRSELKEYKSLIKQLGSLKENQAALSRELDYNTFLLNELEEAQIDGLNQEELEQENEQLSNVEQITEALGMLEHKITTEDSGMLDELREVNTHLKAIKGFSPKYLELNERLTSVLVELEDIATEAEALKDQVDVDPERLEFINVKLALLDNLYRKHQLDNVEDLIKLRDDLADKVLSSQNIDGKIKNMETLVASKTKALDQLATELHELRTKHKTDLEAQIAETVRSLGMKDAQFEVRLLQVDTFTANGKDIVEFAFTANRGTPLLALDKAASGGELSRLMLSIKALLSRCKQMPTIIFDEIDTGVSGSIAEKMAIIMKQMATAMQVITITHLPQIASAGDDHLIVRKRNEGDRTVSVIERLSESARVEEIAQMLSGGSISDAARENARILLQ</sequence>
<accession>A0A2S9WS47</accession>
<organism evidence="12 13">
    <name type="scientific">Nonlabens agnitus</name>
    <dbReference type="NCBI Taxonomy" id="870484"/>
    <lineage>
        <taxon>Bacteria</taxon>
        <taxon>Pseudomonadati</taxon>
        <taxon>Bacteroidota</taxon>
        <taxon>Flavobacteriia</taxon>
        <taxon>Flavobacteriales</taxon>
        <taxon>Flavobacteriaceae</taxon>
        <taxon>Nonlabens</taxon>
    </lineage>
</organism>
<feature type="coiled-coil region" evidence="10">
    <location>
        <begin position="164"/>
        <end position="235"/>
    </location>
</feature>
<dbReference type="PIRSF" id="PIRSF003128">
    <property type="entry name" value="RecN"/>
    <property type="match status" value="1"/>
</dbReference>
<dbReference type="Pfam" id="PF02463">
    <property type="entry name" value="SMC_N"/>
    <property type="match status" value="1"/>
</dbReference>
<dbReference type="GO" id="GO:0009432">
    <property type="term" value="P:SOS response"/>
    <property type="evidence" value="ECO:0007669"/>
    <property type="project" value="TreeGrafter"/>
</dbReference>
<dbReference type="GO" id="GO:0043590">
    <property type="term" value="C:bacterial nucleoid"/>
    <property type="evidence" value="ECO:0007669"/>
    <property type="project" value="TreeGrafter"/>
</dbReference>
<dbReference type="Proteomes" id="UP000239532">
    <property type="component" value="Unassembled WGS sequence"/>
</dbReference>
<keyword evidence="5 9" id="KW-0227">DNA damage</keyword>
<dbReference type="EMBL" id="MQUC01000003">
    <property type="protein sequence ID" value="PRP66116.1"/>
    <property type="molecule type" value="Genomic_DNA"/>
</dbReference>
<dbReference type="CDD" id="cd03241">
    <property type="entry name" value="ABC_RecN"/>
    <property type="match status" value="2"/>
</dbReference>
<keyword evidence="6" id="KW-0067">ATP-binding</keyword>